<evidence type="ECO:0000256" key="1">
    <source>
        <dbReference type="SAM" id="MobiDB-lite"/>
    </source>
</evidence>
<dbReference type="EMBL" id="HACM01012255">
    <property type="protein sequence ID" value="CRZ12697.1"/>
    <property type="molecule type" value="Transcribed_RNA"/>
</dbReference>
<evidence type="ECO:0000256" key="2">
    <source>
        <dbReference type="SAM" id="SignalP"/>
    </source>
</evidence>
<evidence type="ECO:0008006" key="4">
    <source>
        <dbReference type="Google" id="ProtNLM"/>
    </source>
</evidence>
<feature type="compositionally biased region" description="Basic and acidic residues" evidence="1">
    <location>
        <begin position="102"/>
        <end position="117"/>
    </location>
</feature>
<evidence type="ECO:0000313" key="3">
    <source>
        <dbReference type="EMBL" id="CRZ12697.1"/>
    </source>
</evidence>
<reference evidence="3" key="1">
    <citation type="submission" date="2015-04" db="EMBL/GenBank/DDBJ databases">
        <title>The genome sequence of the plant pathogenic Rhizarian Plasmodiophora brassicae reveals insights in its biotrophic life cycle and the origin of chitin synthesis.</title>
        <authorList>
            <person name="Schwelm A."/>
            <person name="Fogelqvist J."/>
            <person name="Knaust A."/>
            <person name="Julke S."/>
            <person name="Lilja T."/>
            <person name="Dhandapani V."/>
            <person name="Bonilla-Rosso G."/>
            <person name="Karlsson M."/>
            <person name="Shevchenko A."/>
            <person name="Choi S.R."/>
            <person name="Kim H.G."/>
            <person name="Park J.Y."/>
            <person name="Lim Y.P."/>
            <person name="Ludwig-Muller J."/>
            <person name="Dixelius C."/>
        </authorList>
    </citation>
    <scope>NUCLEOTIDE SEQUENCE</scope>
    <source>
        <tissue evidence="3">Potato root galls</tissue>
    </source>
</reference>
<feature type="non-terminal residue" evidence="3">
    <location>
        <position position="1"/>
    </location>
</feature>
<feature type="chain" id="PRO_5005223986" description="t-SNARE coiled-coil homology domain-containing protein" evidence="2">
    <location>
        <begin position="20"/>
        <end position="132"/>
    </location>
</feature>
<organism evidence="3">
    <name type="scientific">Spongospora subterranea</name>
    <dbReference type="NCBI Taxonomy" id="70186"/>
    <lineage>
        <taxon>Eukaryota</taxon>
        <taxon>Sar</taxon>
        <taxon>Rhizaria</taxon>
        <taxon>Endomyxa</taxon>
        <taxon>Phytomyxea</taxon>
        <taxon>Plasmodiophorida</taxon>
        <taxon>Plasmodiophoridae</taxon>
        <taxon>Spongospora</taxon>
    </lineage>
</organism>
<proteinExistence type="predicted"/>
<accession>A0A0H5RGK4</accession>
<keyword evidence="2" id="KW-0732">Signal</keyword>
<sequence>GRYHILVVGLAITLVVSSAMISPQLSSGAHEKAFEDRFRRGHLTETAANEGRTDSSSLRRQEDHLGTIGASENSATIASNALDEAGLSSLSSGTQSDYALGSRERNTIAQDHVDVGRHASSMRDAGQAIGSL</sequence>
<feature type="compositionally biased region" description="Basic and acidic residues" evidence="1">
    <location>
        <begin position="51"/>
        <end position="65"/>
    </location>
</feature>
<name>A0A0H5RGK4_9EUKA</name>
<protein>
    <recommendedName>
        <fullName evidence="4">t-SNARE coiled-coil homology domain-containing protein</fullName>
    </recommendedName>
</protein>
<feature type="compositionally biased region" description="Polar residues" evidence="1">
    <location>
        <begin position="88"/>
        <end position="97"/>
    </location>
</feature>
<dbReference type="AlphaFoldDB" id="A0A0H5RGK4"/>
<feature type="region of interest" description="Disordered" evidence="1">
    <location>
        <begin position="87"/>
        <end position="132"/>
    </location>
</feature>
<feature type="region of interest" description="Disordered" evidence="1">
    <location>
        <begin position="41"/>
        <end position="73"/>
    </location>
</feature>
<feature type="signal peptide" evidence="2">
    <location>
        <begin position="1"/>
        <end position="19"/>
    </location>
</feature>
<feature type="non-terminal residue" evidence="3">
    <location>
        <position position="132"/>
    </location>
</feature>